<dbReference type="EMBL" id="MSFL01000051">
    <property type="protein sequence ID" value="PWY65590.1"/>
    <property type="molecule type" value="Genomic_DNA"/>
</dbReference>
<reference evidence="1 2" key="1">
    <citation type="submission" date="2016-12" db="EMBL/GenBank/DDBJ databases">
        <title>The genomes of Aspergillus section Nigri reveals drivers in fungal speciation.</title>
        <authorList>
            <consortium name="DOE Joint Genome Institute"/>
            <person name="Vesth T.C."/>
            <person name="Nybo J."/>
            <person name="Theobald S."/>
            <person name="Brandl J."/>
            <person name="Frisvad J.C."/>
            <person name="Nielsen K.F."/>
            <person name="Lyhne E.K."/>
            <person name="Kogle M.E."/>
            <person name="Kuo A."/>
            <person name="Riley R."/>
            <person name="Clum A."/>
            <person name="Nolan M."/>
            <person name="Lipzen A."/>
            <person name="Salamov A."/>
            <person name="Henrissat B."/>
            <person name="Wiebenga A."/>
            <person name="De Vries R.P."/>
            <person name="Grigoriev I.V."/>
            <person name="Mortensen U.H."/>
            <person name="Andersen M.R."/>
            <person name="Baker S.E."/>
        </authorList>
    </citation>
    <scope>NUCLEOTIDE SEQUENCE [LARGE SCALE GENOMIC DNA]</scope>
    <source>
        <strain evidence="1 2">CBS 117.55</strain>
    </source>
</reference>
<dbReference type="VEuPathDB" id="FungiDB:BO70DRAFT_185761"/>
<name>A0A317V074_9EURO</name>
<dbReference type="Proteomes" id="UP000247233">
    <property type="component" value="Unassembled WGS sequence"/>
</dbReference>
<evidence type="ECO:0000313" key="2">
    <source>
        <dbReference type="Proteomes" id="UP000247233"/>
    </source>
</evidence>
<accession>A0A317V074</accession>
<sequence>MAIFHLHVSPEARRQKIQSRINDTHALAEMCLHGPVQPKQLSKLGIHAVQVSLLKNDLFKFKPCFFLPAPAQTIRTCLRAKSHDELQNAVSDDEKTDSRGSSDSSISRTLVTQYSLIVDSRCDKLPTAIRSNLFLDNLSSLRECGATSKGKWRYQPDLELSNHEFDTDHWEILHLFEDAEHELSHIIFDLRQDLDVDKTEYLTAGEIKAILRVMTVRMGLACYHEHVLMPILVVSYLNSKQGRILQAHHDGRSVIIQYTPLFNFGGLAYGPVELFLRYYCSRPAGIAISK</sequence>
<proteinExistence type="predicted"/>
<comment type="caution">
    <text evidence="1">The sequence shown here is derived from an EMBL/GenBank/DDBJ whole genome shotgun (WGS) entry which is preliminary data.</text>
</comment>
<dbReference type="OrthoDB" id="4453902at2759"/>
<dbReference type="GeneID" id="37060709"/>
<dbReference type="RefSeq" id="XP_025394545.1">
    <property type="nucleotide sequence ID" value="XM_025538472.1"/>
</dbReference>
<keyword evidence="2" id="KW-1185">Reference proteome</keyword>
<organism evidence="1 2">
    <name type="scientific">Aspergillus heteromorphus CBS 117.55</name>
    <dbReference type="NCBI Taxonomy" id="1448321"/>
    <lineage>
        <taxon>Eukaryota</taxon>
        <taxon>Fungi</taxon>
        <taxon>Dikarya</taxon>
        <taxon>Ascomycota</taxon>
        <taxon>Pezizomycotina</taxon>
        <taxon>Eurotiomycetes</taxon>
        <taxon>Eurotiomycetidae</taxon>
        <taxon>Eurotiales</taxon>
        <taxon>Aspergillaceae</taxon>
        <taxon>Aspergillus</taxon>
        <taxon>Aspergillus subgen. Circumdati</taxon>
    </lineage>
</organism>
<protein>
    <submittedName>
        <fullName evidence="1">Uncharacterized protein</fullName>
    </submittedName>
</protein>
<dbReference type="AlphaFoldDB" id="A0A317V074"/>
<evidence type="ECO:0000313" key="1">
    <source>
        <dbReference type="EMBL" id="PWY65590.1"/>
    </source>
</evidence>
<dbReference type="STRING" id="1448321.A0A317V074"/>
<gene>
    <name evidence="1" type="ORF">BO70DRAFT_185761</name>
</gene>